<dbReference type="AlphaFoldDB" id="A0A6J4MFZ3"/>
<dbReference type="EMBL" id="CADCUI010000060">
    <property type="protein sequence ID" value="CAA9358672.1"/>
    <property type="molecule type" value="Genomic_DNA"/>
</dbReference>
<gene>
    <name evidence="2" type="ORF">AVDCRST_MAG34-2291</name>
</gene>
<sequence>GRVGWCQQCGGCVVDRVGWARQARPLPHRAPGRARDGRGAARDRAACQADSPAHAGPPTLTSV</sequence>
<name>A0A6J4MFZ3_9ACTN</name>
<evidence type="ECO:0000256" key="1">
    <source>
        <dbReference type="SAM" id="MobiDB-lite"/>
    </source>
</evidence>
<evidence type="ECO:0000313" key="2">
    <source>
        <dbReference type="EMBL" id="CAA9358672.1"/>
    </source>
</evidence>
<feature type="non-terminal residue" evidence="2">
    <location>
        <position position="1"/>
    </location>
</feature>
<organism evidence="2">
    <name type="scientific">uncultured Nocardioidaceae bacterium</name>
    <dbReference type="NCBI Taxonomy" id="253824"/>
    <lineage>
        <taxon>Bacteria</taxon>
        <taxon>Bacillati</taxon>
        <taxon>Actinomycetota</taxon>
        <taxon>Actinomycetes</taxon>
        <taxon>Propionibacteriales</taxon>
        <taxon>Nocardioidaceae</taxon>
        <taxon>environmental samples</taxon>
    </lineage>
</organism>
<reference evidence="2" key="1">
    <citation type="submission" date="2020-02" db="EMBL/GenBank/DDBJ databases">
        <authorList>
            <person name="Meier V. D."/>
        </authorList>
    </citation>
    <scope>NUCLEOTIDE SEQUENCE</scope>
    <source>
        <strain evidence="2">AVDCRST_MAG34</strain>
    </source>
</reference>
<feature type="compositionally biased region" description="Basic and acidic residues" evidence="1">
    <location>
        <begin position="33"/>
        <end position="45"/>
    </location>
</feature>
<protein>
    <submittedName>
        <fullName evidence="2">Uncharacterized protein</fullName>
    </submittedName>
</protein>
<feature type="non-terminal residue" evidence="2">
    <location>
        <position position="63"/>
    </location>
</feature>
<feature type="region of interest" description="Disordered" evidence="1">
    <location>
        <begin position="21"/>
        <end position="63"/>
    </location>
</feature>
<proteinExistence type="predicted"/>
<accession>A0A6J4MFZ3</accession>